<dbReference type="GO" id="GO:0043565">
    <property type="term" value="F:sequence-specific DNA binding"/>
    <property type="evidence" value="ECO:0007669"/>
    <property type="project" value="InterPro"/>
</dbReference>
<dbReference type="PANTHER" id="PTHR10015:SF465">
    <property type="entry name" value="HSF-TYPE DNA-BINDING DOMAIN-CONTAINING PROTEIN"/>
    <property type="match status" value="1"/>
</dbReference>
<evidence type="ECO:0000256" key="2">
    <source>
        <dbReference type="ARBA" id="ARBA00006403"/>
    </source>
</evidence>
<evidence type="ECO:0000256" key="4">
    <source>
        <dbReference type="ARBA" id="ARBA00023242"/>
    </source>
</evidence>
<dbReference type="InterPro" id="IPR000232">
    <property type="entry name" value="HSF_DNA-bd"/>
</dbReference>
<sequence length="173" mass="20003">MMESDDLEVTGLPRFPMKLWEAVNSEHSDLIQWAEGGKAVAIDSRRFTEQVMNDFPKLVQVARFENIRRQMREYGFNWREKDRGIYLFQHRNFQKDVPEQLHKVQTRRKRAYNNNQLRNCDEKEIAKKRNSSSVTLKHGDKETTAKVVAAAAATITAAAVGIQINPGFLQLLL</sequence>
<dbReference type="SMART" id="SM00415">
    <property type="entry name" value="HSF"/>
    <property type="match status" value="1"/>
</dbReference>
<dbReference type="Pfam" id="PF00447">
    <property type="entry name" value="HSF_DNA-bind"/>
    <property type="match status" value="1"/>
</dbReference>
<dbReference type="AlphaFoldDB" id="A0A7I8VD61"/>
<keyword evidence="4" id="KW-0539">Nucleus</keyword>
<dbReference type="InterPro" id="IPR036388">
    <property type="entry name" value="WH-like_DNA-bd_sf"/>
</dbReference>
<keyword evidence="8" id="KW-1185">Reference proteome</keyword>
<evidence type="ECO:0000313" key="8">
    <source>
        <dbReference type="Proteomes" id="UP000549394"/>
    </source>
</evidence>
<keyword evidence="3" id="KW-0238">DNA-binding</keyword>
<protein>
    <submittedName>
        <fullName evidence="7">DgyrCDS2380</fullName>
    </submittedName>
</protein>
<comment type="subcellular location">
    <subcellularLocation>
        <location evidence="1">Nucleus</location>
    </subcellularLocation>
</comment>
<evidence type="ECO:0000256" key="1">
    <source>
        <dbReference type="ARBA" id="ARBA00004123"/>
    </source>
</evidence>
<dbReference type="GO" id="GO:0005634">
    <property type="term" value="C:nucleus"/>
    <property type="evidence" value="ECO:0007669"/>
    <property type="project" value="UniProtKB-SubCell"/>
</dbReference>
<feature type="domain" description="HSF-type DNA-binding" evidence="6">
    <location>
        <begin position="11"/>
        <end position="107"/>
    </location>
</feature>
<evidence type="ECO:0000313" key="7">
    <source>
        <dbReference type="EMBL" id="CAD5113192.1"/>
    </source>
</evidence>
<dbReference type="InterPro" id="IPR036390">
    <property type="entry name" value="WH_DNA-bd_sf"/>
</dbReference>
<name>A0A7I8VD61_9ANNE</name>
<evidence type="ECO:0000259" key="6">
    <source>
        <dbReference type="SMART" id="SM00415"/>
    </source>
</evidence>
<dbReference type="SUPFAM" id="SSF46785">
    <property type="entry name" value="Winged helix' DNA-binding domain"/>
    <property type="match status" value="1"/>
</dbReference>
<evidence type="ECO:0000256" key="3">
    <source>
        <dbReference type="ARBA" id="ARBA00023125"/>
    </source>
</evidence>
<comment type="caution">
    <text evidence="7">The sequence shown here is derived from an EMBL/GenBank/DDBJ whole genome shotgun (WGS) entry which is preliminary data.</text>
</comment>
<accession>A0A7I8VD61</accession>
<reference evidence="7 8" key="1">
    <citation type="submission" date="2020-08" db="EMBL/GenBank/DDBJ databases">
        <authorList>
            <person name="Hejnol A."/>
        </authorList>
    </citation>
    <scope>NUCLEOTIDE SEQUENCE [LARGE SCALE GENOMIC DNA]</scope>
</reference>
<dbReference type="EMBL" id="CAJFCJ010000003">
    <property type="protein sequence ID" value="CAD5113192.1"/>
    <property type="molecule type" value="Genomic_DNA"/>
</dbReference>
<dbReference type="GO" id="GO:0003700">
    <property type="term" value="F:DNA-binding transcription factor activity"/>
    <property type="evidence" value="ECO:0007669"/>
    <property type="project" value="InterPro"/>
</dbReference>
<evidence type="ECO:0000256" key="5">
    <source>
        <dbReference type="RuleBase" id="RU004020"/>
    </source>
</evidence>
<dbReference type="OrthoDB" id="6151152at2759"/>
<proteinExistence type="inferred from homology"/>
<dbReference type="Gene3D" id="1.10.10.10">
    <property type="entry name" value="Winged helix-like DNA-binding domain superfamily/Winged helix DNA-binding domain"/>
    <property type="match status" value="1"/>
</dbReference>
<dbReference type="PANTHER" id="PTHR10015">
    <property type="entry name" value="HEAT SHOCK TRANSCRIPTION FACTOR"/>
    <property type="match status" value="1"/>
</dbReference>
<gene>
    <name evidence="7" type="ORF">DGYR_LOCUS2225</name>
</gene>
<organism evidence="7 8">
    <name type="scientific">Dimorphilus gyrociliatus</name>
    <dbReference type="NCBI Taxonomy" id="2664684"/>
    <lineage>
        <taxon>Eukaryota</taxon>
        <taxon>Metazoa</taxon>
        <taxon>Spiralia</taxon>
        <taxon>Lophotrochozoa</taxon>
        <taxon>Annelida</taxon>
        <taxon>Polychaeta</taxon>
        <taxon>Polychaeta incertae sedis</taxon>
        <taxon>Dinophilidae</taxon>
        <taxon>Dimorphilus</taxon>
    </lineage>
</organism>
<comment type="similarity">
    <text evidence="2 5">Belongs to the HSF family.</text>
</comment>
<dbReference type="Proteomes" id="UP000549394">
    <property type="component" value="Unassembled WGS sequence"/>
</dbReference>